<keyword evidence="10 14" id="KW-0460">Magnesium</keyword>
<dbReference type="Proteomes" id="UP000633278">
    <property type="component" value="Unassembled WGS sequence"/>
</dbReference>
<dbReference type="InterPro" id="IPR015795">
    <property type="entry name" value="Pyrv_Knase_C"/>
</dbReference>
<dbReference type="InterPro" id="IPR040442">
    <property type="entry name" value="Pyrv_kinase-like_dom_sf"/>
</dbReference>
<dbReference type="SUPFAM" id="SSF50800">
    <property type="entry name" value="PK beta-barrel domain-like"/>
    <property type="match status" value="1"/>
</dbReference>
<keyword evidence="8 14" id="KW-0418">Kinase</keyword>
<sequence length="475" mass="52463">MPANKKTKIVATLGPAINSKSMLEKMVEAGVNVFRVNFSHADYENVKERIKDIREINKEKGVYTSILADLQGPKLRVGVMEEGVVLKDGDSFVFTTESCIGTSEKAFMTYQNFPKDVKVGEHILVDDGKLLFEVMGTNRKNEVQTKVLVGGVLSSKKGVNLPNTAISLPALTDKDMKDAVFALEQEVDWIALSFVRNPEDLRKLHDLIKQKSVHRVPVIAKIEKPEAVENIDALIPYCDGLMVARGDLGVEIPMQEVPLIQKKLVQRAKMARIPVIIATQMMETMITNAVPTRAEVNDVANSIMDGADAVMLSGETSVGAHPLRVIQKMTEIIRSVENSSLIKVPQTPPHIRTDRFITKSVCHHAALMANDVDATAISTLTNSGYTAFQISAWRPKANILAFSSEKRILTKLSLLWGVKSFFYDKNVSTDDTVVDINKIAKAKGYVKKSDFVINLTSMPVEAKGMVNTLRVSQIK</sequence>
<evidence type="ECO:0000259" key="15">
    <source>
        <dbReference type="Pfam" id="PF00224"/>
    </source>
</evidence>
<accession>A0A917HWC4</accession>
<keyword evidence="9" id="KW-0067">ATP-binding</keyword>
<evidence type="ECO:0000256" key="4">
    <source>
        <dbReference type="ARBA" id="ARBA00012142"/>
    </source>
</evidence>
<evidence type="ECO:0000256" key="2">
    <source>
        <dbReference type="ARBA" id="ARBA00004997"/>
    </source>
</evidence>
<evidence type="ECO:0000256" key="14">
    <source>
        <dbReference type="RuleBase" id="RU000504"/>
    </source>
</evidence>
<dbReference type="NCBIfam" id="NF004978">
    <property type="entry name" value="PRK06354.1"/>
    <property type="match status" value="1"/>
</dbReference>
<dbReference type="InterPro" id="IPR015806">
    <property type="entry name" value="Pyrv_Knase_insert_dom_sf"/>
</dbReference>
<dbReference type="InterPro" id="IPR015813">
    <property type="entry name" value="Pyrv/PenolPyrv_kinase-like_dom"/>
</dbReference>
<proteinExistence type="inferred from homology"/>
<keyword evidence="12 17" id="KW-0670">Pyruvate</keyword>
<keyword evidence="11 14" id="KW-0324">Glycolysis</keyword>
<dbReference type="GO" id="GO:0005524">
    <property type="term" value="F:ATP binding"/>
    <property type="evidence" value="ECO:0007669"/>
    <property type="project" value="UniProtKB-KW"/>
</dbReference>
<dbReference type="AlphaFoldDB" id="A0A917HWC4"/>
<evidence type="ECO:0000256" key="8">
    <source>
        <dbReference type="ARBA" id="ARBA00022777"/>
    </source>
</evidence>
<gene>
    <name evidence="17" type="primary">pykA</name>
    <name evidence="17" type="ORF">GCM10011416_06140</name>
</gene>
<feature type="domain" description="Pyruvate kinase C-terminal" evidence="16">
    <location>
        <begin position="360"/>
        <end position="471"/>
    </location>
</feature>
<dbReference type="InterPro" id="IPR018209">
    <property type="entry name" value="Pyrv_Knase_AS"/>
</dbReference>
<comment type="caution">
    <text evidence="17">The sequence shown here is derived from an EMBL/GenBank/DDBJ whole genome shotgun (WGS) entry which is preliminary data.</text>
</comment>
<organism evidence="17 18">
    <name type="scientific">Polaribacter pacificus</name>
    <dbReference type="NCBI Taxonomy" id="1775173"/>
    <lineage>
        <taxon>Bacteria</taxon>
        <taxon>Pseudomonadati</taxon>
        <taxon>Bacteroidota</taxon>
        <taxon>Flavobacteriia</taxon>
        <taxon>Flavobacteriales</taxon>
        <taxon>Flavobacteriaceae</taxon>
    </lineage>
</organism>
<evidence type="ECO:0000256" key="7">
    <source>
        <dbReference type="ARBA" id="ARBA00022741"/>
    </source>
</evidence>
<dbReference type="PROSITE" id="PS00110">
    <property type="entry name" value="PYRUVATE_KINASE"/>
    <property type="match status" value="1"/>
</dbReference>
<dbReference type="NCBIfam" id="NF004491">
    <property type="entry name" value="PRK05826.1"/>
    <property type="match status" value="1"/>
</dbReference>
<dbReference type="SUPFAM" id="SSF52935">
    <property type="entry name" value="PK C-terminal domain-like"/>
    <property type="match status" value="1"/>
</dbReference>
<dbReference type="Pfam" id="PF00224">
    <property type="entry name" value="PK"/>
    <property type="match status" value="1"/>
</dbReference>
<evidence type="ECO:0000259" key="16">
    <source>
        <dbReference type="Pfam" id="PF02887"/>
    </source>
</evidence>
<dbReference type="RefSeq" id="WP_188597800.1">
    <property type="nucleotide sequence ID" value="NZ_BMJW01000001.1"/>
</dbReference>
<keyword evidence="5 14" id="KW-0808">Transferase</keyword>
<evidence type="ECO:0000256" key="10">
    <source>
        <dbReference type="ARBA" id="ARBA00022842"/>
    </source>
</evidence>
<dbReference type="PANTHER" id="PTHR11817">
    <property type="entry name" value="PYRUVATE KINASE"/>
    <property type="match status" value="1"/>
</dbReference>
<comment type="pathway">
    <text evidence="2 14">Carbohydrate degradation; glycolysis; pyruvate from D-glyceraldehyde 3-phosphate: step 5/5.</text>
</comment>
<keyword evidence="6" id="KW-0479">Metal-binding</keyword>
<dbReference type="GO" id="GO:0030955">
    <property type="term" value="F:potassium ion binding"/>
    <property type="evidence" value="ECO:0007669"/>
    <property type="project" value="UniProtKB-UniRule"/>
</dbReference>
<evidence type="ECO:0000256" key="3">
    <source>
        <dbReference type="ARBA" id="ARBA00008663"/>
    </source>
</evidence>
<dbReference type="EC" id="2.7.1.40" evidence="4 13"/>
<dbReference type="NCBIfam" id="TIGR01064">
    <property type="entry name" value="pyruv_kin"/>
    <property type="match status" value="1"/>
</dbReference>
<evidence type="ECO:0000256" key="11">
    <source>
        <dbReference type="ARBA" id="ARBA00023152"/>
    </source>
</evidence>
<dbReference type="InterPro" id="IPR001697">
    <property type="entry name" value="Pyr_Knase"/>
</dbReference>
<comment type="cofactor">
    <cofactor evidence="1">
        <name>K(+)</name>
        <dbReference type="ChEBI" id="CHEBI:29103"/>
    </cofactor>
</comment>
<dbReference type="SUPFAM" id="SSF51621">
    <property type="entry name" value="Phosphoenolpyruvate/pyruvate domain"/>
    <property type="match status" value="1"/>
</dbReference>
<dbReference type="PRINTS" id="PR01050">
    <property type="entry name" value="PYRUVTKNASE"/>
</dbReference>
<evidence type="ECO:0000256" key="13">
    <source>
        <dbReference type="NCBIfam" id="TIGR01064"/>
    </source>
</evidence>
<evidence type="ECO:0000256" key="6">
    <source>
        <dbReference type="ARBA" id="ARBA00022723"/>
    </source>
</evidence>
<dbReference type="GO" id="GO:0000287">
    <property type="term" value="F:magnesium ion binding"/>
    <property type="evidence" value="ECO:0007669"/>
    <property type="project" value="UniProtKB-UniRule"/>
</dbReference>
<dbReference type="GO" id="GO:0004743">
    <property type="term" value="F:pyruvate kinase activity"/>
    <property type="evidence" value="ECO:0007669"/>
    <property type="project" value="UniProtKB-UniRule"/>
</dbReference>
<evidence type="ECO:0000313" key="17">
    <source>
        <dbReference type="EMBL" id="GGG92072.1"/>
    </source>
</evidence>
<keyword evidence="7" id="KW-0547">Nucleotide-binding</keyword>
<feature type="domain" description="Pyruvate kinase barrel" evidence="15">
    <location>
        <begin position="5"/>
        <end position="324"/>
    </location>
</feature>
<evidence type="ECO:0000256" key="1">
    <source>
        <dbReference type="ARBA" id="ARBA00001958"/>
    </source>
</evidence>
<reference evidence="17" key="1">
    <citation type="journal article" date="2014" name="Int. J. Syst. Evol. Microbiol.">
        <title>Complete genome sequence of Corynebacterium casei LMG S-19264T (=DSM 44701T), isolated from a smear-ripened cheese.</title>
        <authorList>
            <consortium name="US DOE Joint Genome Institute (JGI-PGF)"/>
            <person name="Walter F."/>
            <person name="Albersmeier A."/>
            <person name="Kalinowski J."/>
            <person name="Ruckert C."/>
        </authorList>
    </citation>
    <scope>NUCLEOTIDE SEQUENCE</scope>
    <source>
        <strain evidence="17">CGMCC 1.15763</strain>
    </source>
</reference>
<name>A0A917HWC4_9FLAO</name>
<dbReference type="FunFam" id="2.40.33.10:FF:000001">
    <property type="entry name" value="Pyruvate kinase"/>
    <property type="match status" value="1"/>
</dbReference>
<evidence type="ECO:0000256" key="5">
    <source>
        <dbReference type="ARBA" id="ARBA00022679"/>
    </source>
</evidence>
<reference evidence="17" key="2">
    <citation type="submission" date="2020-09" db="EMBL/GenBank/DDBJ databases">
        <authorList>
            <person name="Sun Q."/>
            <person name="Zhou Y."/>
        </authorList>
    </citation>
    <scope>NUCLEOTIDE SEQUENCE</scope>
    <source>
        <strain evidence="17">CGMCC 1.15763</strain>
    </source>
</reference>
<dbReference type="EMBL" id="BMJW01000001">
    <property type="protein sequence ID" value="GGG92072.1"/>
    <property type="molecule type" value="Genomic_DNA"/>
</dbReference>
<evidence type="ECO:0000313" key="18">
    <source>
        <dbReference type="Proteomes" id="UP000633278"/>
    </source>
</evidence>
<dbReference type="GO" id="GO:0016301">
    <property type="term" value="F:kinase activity"/>
    <property type="evidence" value="ECO:0007669"/>
    <property type="project" value="UniProtKB-KW"/>
</dbReference>
<dbReference type="InterPro" id="IPR036918">
    <property type="entry name" value="Pyrv_Knase_C_sf"/>
</dbReference>
<dbReference type="InterPro" id="IPR015793">
    <property type="entry name" value="Pyrv_Knase_brl"/>
</dbReference>
<comment type="similarity">
    <text evidence="3 14">Belongs to the pyruvate kinase family.</text>
</comment>
<dbReference type="Pfam" id="PF02887">
    <property type="entry name" value="PK_C"/>
    <property type="match status" value="1"/>
</dbReference>
<evidence type="ECO:0000256" key="9">
    <source>
        <dbReference type="ARBA" id="ARBA00022840"/>
    </source>
</evidence>
<dbReference type="Gene3D" id="3.20.20.60">
    <property type="entry name" value="Phosphoenolpyruvate-binding domains"/>
    <property type="match status" value="1"/>
</dbReference>
<comment type="catalytic activity">
    <reaction evidence="14">
        <text>pyruvate + ATP = phosphoenolpyruvate + ADP + H(+)</text>
        <dbReference type="Rhea" id="RHEA:18157"/>
        <dbReference type="ChEBI" id="CHEBI:15361"/>
        <dbReference type="ChEBI" id="CHEBI:15378"/>
        <dbReference type="ChEBI" id="CHEBI:30616"/>
        <dbReference type="ChEBI" id="CHEBI:58702"/>
        <dbReference type="ChEBI" id="CHEBI:456216"/>
        <dbReference type="EC" id="2.7.1.40"/>
    </reaction>
</comment>
<protein>
    <recommendedName>
        <fullName evidence="4 13">Pyruvate kinase</fullName>
        <ecNumber evidence="4 13">2.7.1.40</ecNumber>
    </recommendedName>
</protein>
<dbReference type="Gene3D" id="2.40.33.10">
    <property type="entry name" value="PK beta-barrel domain-like"/>
    <property type="match status" value="1"/>
</dbReference>
<evidence type="ECO:0000256" key="12">
    <source>
        <dbReference type="ARBA" id="ARBA00023317"/>
    </source>
</evidence>
<dbReference type="Gene3D" id="3.40.1380.20">
    <property type="entry name" value="Pyruvate kinase, C-terminal domain"/>
    <property type="match status" value="1"/>
</dbReference>
<dbReference type="InterPro" id="IPR011037">
    <property type="entry name" value="Pyrv_Knase-like_insert_dom_sf"/>
</dbReference>
<keyword evidence="18" id="KW-1185">Reference proteome</keyword>